<accession>A0A941EIK6</accession>
<gene>
    <name evidence="1" type="ORF">KDK95_18470</name>
</gene>
<dbReference type="EMBL" id="JAGSOH010000053">
    <property type="protein sequence ID" value="MBR7828304.1"/>
    <property type="molecule type" value="Genomic_DNA"/>
</dbReference>
<comment type="caution">
    <text evidence="1">The sequence shown here is derived from an EMBL/GenBank/DDBJ whole genome shotgun (WGS) entry which is preliminary data.</text>
</comment>
<dbReference type="RefSeq" id="WP_212519442.1">
    <property type="nucleotide sequence ID" value="NZ_JAGSOH010000053.1"/>
</dbReference>
<sequence>MQAYFLRRLARSSDPQRIFTAVRAVVAETRVLRSKVRRALDSRAVMSIPRNAIVILPASAACATAPWELINASLNNSAARAVESLTTIDHPQLCALRRH</sequence>
<evidence type="ECO:0000313" key="2">
    <source>
        <dbReference type="Proteomes" id="UP000676325"/>
    </source>
</evidence>
<name>A0A941EIK6_9ACTN</name>
<organism evidence="1 2">
    <name type="scientific">Actinospica acidithermotolerans</name>
    <dbReference type="NCBI Taxonomy" id="2828514"/>
    <lineage>
        <taxon>Bacteria</taxon>
        <taxon>Bacillati</taxon>
        <taxon>Actinomycetota</taxon>
        <taxon>Actinomycetes</taxon>
        <taxon>Catenulisporales</taxon>
        <taxon>Actinospicaceae</taxon>
        <taxon>Actinospica</taxon>
    </lineage>
</organism>
<evidence type="ECO:0000313" key="1">
    <source>
        <dbReference type="EMBL" id="MBR7828304.1"/>
    </source>
</evidence>
<dbReference type="Proteomes" id="UP000676325">
    <property type="component" value="Unassembled WGS sequence"/>
</dbReference>
<proteinExistence type="predicted"/>
<keyword evidence="2" id="KW-1185">Reference proteome</keyword>
<protein>
    <submittedName>
        <fullName evidence="1">Uncharacterized protein</fullName>
    </submittedName>
</protein>
<reference evidence="1" key="1">
    <citation type="submission" date="2021-04" db="EMBL/GenBank/DDBJ databases">
        <title>Genome based classification of Actinospica acidithermotolerans sp. nov., an actinobacterium isolated from an Indonesian hot spring.</title>
        <authorList>
            <person name="Kusuma A.B."/>
            <person name="Putra K.E."/>
            <person name="Nafisah S."/>
            <person name="Loh J."/>
            <person name="Nouioui I."/>
            <person name="Goodfellow M."/>
        </authorList>
    </citation>
    <scope>NUCLEOTIDE SEQUENCE</scope>
    <source>
        <strain evidence="1">MGRD01-02</strain>
    </source>
</reference>
<dbReference type="AlphaFoldDB" id="A0A941EIK6"/>